<name>A0A3Q2CL09_CYPVA</name>
<proteinExistence type="predicted"/>
<reference evidence="3" key="1">
    <citation type="submission" date="2025-08" db="UniProtKB">
        <authorList>
            <consortium name="Ensembl"/>
        </authorList>
    </citation>
    <scope>IDENTIFICATION</scope>
</reference>
<dbReference type="SMART" id="SM00365">
    <property type="entry name" value="LRR_SD22"/>
    <property type="match status" value="4"/>
</dbReference>
<dbReference type="STRING" id="28743.ENSCVAP00000005984"/>
<keyword evidence="4" id="KW-1185">Reference proteome</keyword>
<dbReference type="InterPro" id="IPR032675">
    <property type="entry name" value="LRR_dom_sf"/>
</dbReference>
<evidence type="ECO:0000256" key="1">
    <source>
        <dbReference type="ARBA" id="ARBA00022614"/>
    </source>
</evidence>
<dbReference type="Proteomes" id="UP000265020">
    <property type="component" value="Unassembled WGS sequence"/>
</dbReference>
<keyword evidence="2" id="KW-0677">Repeat</keyword>
<dbReference type="AlphaFoldDB" id="A0A3Q2CL09"/>
<sequence length="634" mass="72772">MKTETEGSSITSLELFFSGFPRIVGLSYFPNLCQLTIDISLLQKCDQLKKLYLYDNQIREIKNLELQGNLPVLWLNNNCITKIQGLNTMNNLSELNLSDNAIEKIGHNLDPNVNLEILNLSGNKICSFKEGFYSFFMFSFPEKLGTEVTIYLSSSSLESVVLKKQRYYNMRVHAVQRNLTETQAALTERKMSLTQLPGERISVTRKVSELFVWWRASPQTPGTGLEITNRTFKSRQHRYNKSLFVFQTYRYTSCCNLLLPSFSASDNKIFRIHNSALRLRFEDKLHSHLVSEESTTLIFAIWNYRRRLEYLFYVADPDKCEKEQTLCVLEEGFKTRQQLEVSELLEAAECISKLFPPPVGHVIVCKVHVGNSMPIHDKKPEELSRHPKVYSVYQYIDVGTEPSSGPEGSIPCQKHWFLFDHELILPEENHLYTLSHPLVDNQGLVVFLWDPECRLWGSNRVLSAFSEHKRTALTPRPSLPINYWVINTYIMYALLAHSRTDSERPRSLSLLSTAQLLSHLGPAPWDPCRELEPDWTEKITALNLDNQRLSELCNLDKLVNLRWASFNHNNISVSENGDEHDITELEKLDALPSLTELSVAGNPASITGGLVCPLNPIRHFEQLEIFFPTVIGFH</sequence>
<dbReference type="GeneTree" id="ENSGT00940000158583"/>
<keyword evidence="1" id="KW-0433">Leucine-rich repeat</keyword>
<dbReference type="Ensembl" id="ENSCVAT00000005766.1">
    <property type="protein sequence ID" value="ENSCVAP00000005984.1"/>
    <property type="gene ID" value="ENSCVAG00000007481.1"/>
</dbReference>
<evidence type="ECO:0000313" key="4">
    <source>
        <dbReference type="Proteomes" id="UP000265020"/>
    </source>
</evidence>
<dbReference type="PROSITE" id="PS51450">
    <property type="entry name" value="LRR"/>
    <property type="match status" value="4"/>
</dbReference>
<dbReference type="SUPFAM" id="SSF52058">
    <property type="entry name" value="L domain-like"/>
    <property type="match status" value="1"/>
</dbReference>
<dbReference type="Gene3D" id="3.80.10.10">
    <property type="entry name" value="Ribonuclease Inhibitor"/>
    <property type="match status" value="2"/>
</dbReference>
<dbReference type="SUPFAM" id="SSF52075">
    <property type="entry name" value="Outer arm dynein light chain 1"/>
    <property type="match status" value="1"/>
</dbReference>
<evidence type="ECO:0008006" key="5">
    <source>
        <dbReference type="Google" id="ProtNLM"/>
    </source>
</evidence>
<dbReference type="InterPro" id="IPR001611">
    <property type="entry name" value="Leu-rich_rpt"/>
</dbReference>
<dbReference type="PANTHER" id="PTHR46652:SF3">
    <property type="entry name" value="LEUCINE-RICH REPEAT-CONTAINING PROTEIN 9"/>
    <property type="match status" value="1"/>
</dbReference>
<evidence type="ECO:0000256" key="2">
    <source>
        <dbReference type="ARBA" id="ARBA00022737"/>
    </source>
</evidence>
<evidence type="ECO:0000313" key="3">
    <source>
        <dbReference type="Ensembl" id="ENSCVAP00000005984.1"/>
    </source>
</evidence>
<dbReference type="PANTHER" id="PTHR46652">
    <property type="entry name" value="LEUCINE-RICH REPEAT AND IQ DOMAIN-CONTAINING PROTEIN 1-RELATED"/>
    <property type="match status" value="1"/>
</dbReference>
<organism evidence="3 4">
    <name type="scientific">Cyprinodon variegatus</name>
    <name type="common">Sheepshead minnow</name>
    <dbReference type="NCBI Taxonomy" id="28743"/>
    <lineage>
        <taxon>Eukaryota</taxon>
        <taxon>Metazoa</taxon>
        <taxon>Chordata</taxon>
        <taxon>Craniata</taxon>
        <taxon>Vertebrata</taxon>
        <taxon>Euteleostomi</taxon>
        <taxon>Actinopterygii</taxon>
        <taxon>Neopterygii</taxon>
        <taxon>Teleostei</taxon>
        <taxon>Neoteleostei</taxon>
        <taxon>Acanthomorphata</taxon>
        <taxon>Ovalentaria</taxon>
        <taxon>Atherinomorphae</taxon>
        <taxon>Cyprinodontiformes</taxon>
        <taxon>Cyprinodontidae</taxon>
        <taxon>Cyprinodon</taxon>
    </lineage>
</organism>
<accession>A0A3Q2CL09</accession>
<protein>
    <recommendedName>
        <fullName evidence="5">Leucine rich repeat containing 72</fullName>
    </recommendedName>
</protein>
<reference evidence="3" key="2">
    <citation type="submission" date="2025-09" db="UniProtKB">
        <authorList>
            <consortium name="Ensembl"/>
        </authorList>
    </citation>
    <scope>IDENTIFICATION</scope>
</reference>
<dbReference type="InterPro" id="IPR050836">
    <property type="entry name" value="SDS22/Internalin_LRR"/>
</dbReference>